<proteinExistence type="predicted"/>
<dbReference type="OrthoDB" id="9774608at2"/>
<dbReference type="Proteomes" id="UP000238191">
    <property type="component" value="Unassembled WGS sequence"/>
</dbReference>
<evidence type="ECO:0000313" key="2">
    <source>
        <dbReference type="EMBL" id="PPU68063.1"/>
    </source>
</evidence>
<feature type="compositionally biased region" description="Basic and acidic residues" evidence="1">
    <location>
        <begin position="46"/>
        <end position="63"/>
    </location>
</feature>
<evidence type="ECO:0000256" key="1">
    <source>
        <dbReference type="SAM" id="MobiDB-lite"/>
    </source>
</evidence>
<dbReference type="EMBL" id="MDEI01000009">
    <property type="protein sequence ID" value="PPU68063.1"/>
    <property type="molecule type" value="Genomic_DNA"/>
</dbReference>
<keyword evidence="3" id="KW-1185">Reference proteome</keyword>
<evidence type="ECO:0000313" key="3">
    <source>
        <dbReference type="Proteomes" id="UP000238191"/>
    </source>
</evidence>
<dbReference type="AlphaFoldDB" id="A0A2S7D2J3"/>
<accession>A0A2S7D2J3</accession>
<sequence>MLKTHDQARKLFNRVNARLSHKGQSLRGGTIVDAKIHTAPGLANNKDGERDLQTHQTNKGDRY</sequence>
<evidence type="ECO:0008006" key="4">
    <source>
        <dbReference type="Google" id="ProtNLM"/>
    </source>
</evidence>
<organism evidence="2 3">
    <name type="scientific">Xanthomonas pisi</name>
    <dbReference type="NCBI Taxonomy" id="56457"/>
    <lineage>
        <taxon>Bacteria</taxon>
        <taxon>Pseudomonadati</taxon>
        <taxon>Pseudomonadota</taxon>
        <taxon>Gammaproteobacteria</taxon>
        <taxon>Lysobacterales</taxon>
        <taxon>Lysobacteraceae</taxon>
        <taxon>Xanthomonas</taxon>
    </lineage>
</organism>
<gene>
    <name evidence="2" type="ORF">XpiCFBP4643_12660</name>
</gene>
<comment type="caution">
    <text evidence="2">The sequence shown here is derived from an EMBL/GenBank/DDBJ whole genome shotgun (WGS) entry which is preliminary data.</text>
</comment>
<reference evidence="3" key="1">
    <citation type="submission" date="2016-08" db="EMBL/GenBank/DDBJ databases">
        <authorList>
            <person name="Merda D."/>
            <person name="Briand M."/>
            <person name="Taghouti G."/>
            <person name="Carrere S."/>
            <person name="Gouzy J."/>
            <person name="Portier P."/>
            <person name="Jacques M.-A."/>
            <person name="Fischer-Le Saux M."/>
        </authorList>
    </citation>
    <scope>NUCLEOTIDE SEQUENCE [LARGE SCALE GENOMIC DNA]</scope>
    <source>
        <strain evidence="3">CFBP4643</strain>
    </source>
</reference>
<name>A0A2S7D2J3_9XANT</name>
<protein>
    <recommendedName>
        <fullName evidence="4">Transposase</fullName>
    </recommendedName>
</protein>
<feature type="region of interest" description="Disordered" evidence="1">
    <location>
        <begin position="37"/>
        <end position="63"/>
    </location>
</feature>